<name>A0ABP8ZTS3_9ACTN</name>
<reference evidence="5" key="1">
    <citation type="journal article" date="2019" name="Int. J. Syst. Evol. Microbiol.">
        <title>The Global Catalogue of Microorganisms (GCM) 10K type strain sequencing project: providing services to taxonomists for standard genome sequencing and annotation.</title>
        <authorList>
            <consortium name="The Broad Institute Genomics Platform"/>
            <consortium name="The Broad Institute Genome Sequencing Center for Infectious Disease"/>
            <person name="Wu L."/>
            <person name="Ma J."/>
        </authorList>
    </citation>
    <scope>NUCLEOTIDE SEQUENCE [LARGE SCALE GENOMIC DNA]</scope>
    <source>
        <strain evidence="5">JCM 18324</strain>
    </source>
</reference>
<keyword evidence="2" id="KW-1133">Transmembrane helix</keyword>
<dbReference type="InterPro" id="IPR025645">
    <property type="entry name" value="DUF4349"/>
</dbReference>
<feature type="region of interest" description="Disordered" evidence="1">
    <location>
        <begin position="10"/>
        <end position="63"/>
    </location>
</feature>
<feature type="compositionally biased region" description="Low complexity" evidence="1">
    <location>
        <begin position="53"/>
        <end position="63"/>
    </location>
</feature>
<gene>
    <name evidence="4" type="ORF">GCM10023329_07970</name>
</gene>
<keyword evidence="5" id="KW-1185">Reference proteome</keyword>
<keyword evidence="2" id="KW-0812">Transmembrane</keyword>
<feature type="transmembrane region" description="Helical" evidence="2">
    <location>
        <begin position="257"/>
        <end position="279"/>
    </location>
</feature>
<keyword evidence="2" id="KW-0472">Membrane</keyword>
<feature type="region of interest" description="Disordered" evidence="1">
    <location>
        <begin position="287"/>
        <end position="322"/>
    </location>
</feature>
<dbReference type="Proteomes" id="UP001501147">
    <property type="component" value="Unassembled WGS sequence"/>
</dbReference>
<organism evidence="4 5">
    <name type="scientific">Streptomyces sanyensis</name>
    <dbReference type="NCBI Taxonomy" id="568869"/>
    <lineage>
        <taxon>Bacteria</taxon>
        <taxon>Bacillati</taxon>
        <taxon>Actinomycetota</taxon>
        <taxon>Actinomycetes</taxon>
        <taxon>Kitasatosporales</taxon>
        <taxon>Streptomycetaceae</taxon>
        <taxon>Streptomyces</taxon>
    </lineage>
</organism>
<dbReference type="Pfam" id="PF14257">
    <property type="entry name" value="DUF4349"/>
    <property type="match status" value="1"/>
</dbReference>
<sequence length="322" mass="32789">MLSAVLGLTGCGASDSAGSEAAEQRAPAGRELADADAGSGYAGTEPGDGKAGEAGAEGPEADRAAAPAVAAHLVRTAVLEVEVADAAEALVGARAAAEGAGGRVESESTERLDDSRVTSRIVLRVPQERYEAVLDRLSGAGRLLSRQVEVEDVTDQVVDVDSRVATQRASVQRVRELMDRATRLSDVVSLEGELSRRQAELESLLARQKALGDRTSMATVTLELTEAEPSGGQGDGGPGFLDALGGGWRALVAAAHWGAVVVGAVLPFAVVAGVLLAAWRLLARSRRPRTDGGPAQVPGPAREPAGEAAPAEAAADRTGGTP</sequence>
<feature type="compositionally biased region" description="Low complexity" evidence="1">
    <location>
        <begin position="298"/>
        <end position="313"/>
    </location>
</feature>
<proteinExistence type="predicted"/>
<evidence type="ECO:0000256" key="1">
    <source>
        <dbReference type="SAM" id="MobiDB-lite"/>
    </source>
</evidence>
<comment type="caution">
    <text evidence="4">The sequence shown here is derived from an EMBL/GenBank/DDBJ whole genome shotgun (WGS) entry which is preliminary data.</text>
</comment>
<evidence type="ECO:0000259" key="3">
    <source>
        <dbReference type="Pfam" id="PF14257"/>
    </source>
</evidence>
<feature type="domain" description="DUF4349" evidence="3">
    <location>
        <begin position="72"/>
        <end position="280"/>
    </location>
</feature>
<accession>A0ABP8ZTS3</accession>
<evidence type="ECO:0000313" key="4">
    <source>
        <dbReference type="EMBL" id="GAA4764498.1"/>
    </source>
</evidence>
<evidence type="ECO:0000313" key="5">
    <source>
        <dbReference type="Proteomes" id="UP001501147"/>
    </source>
</evidence>
<feature type="compositionally biased region" description="Low complexity" evidence="1">
    <location>
        <begin position="12"/>
        <end position="21"/>
    </location>
</feature>
<evidence type="ECO:0000256" key="2">
    <source>
        <dbReference type="SAM" id="Phobius"/>
    </source>
</evidence>
<dbReference type="EMBL" id="BAABJV010000001">
    <property type="protein sequence ID" value="GAA4764498.1"/>
    <property type="molecule type" value="Genomic_DNA"/>
</dbReference>
<protein>
    <submittedName>
        <fullName evidence="4">DUF4349 domain-containing protein</fullName>
    </submittedName>
</protein>